<evidence type="ECO:0000259" key="10">
    <source>
        <dbReference type="Pfam" id="PF00288"/>
    </source>
</evidence>
<dbReference type="HAMAP" id="MF_00061">
    <property type="entry name" value="IspE"/>
    <property type="match status" value="1"/>
</dbReference>
<dbReference type="PANTHER" id="PTHR43527:SF2">
    <property type="entry name" value="4-DIPHOSPHOCYTIDYL-2-C-METHYL-D-ERYTHRITOL KINASE, CHLOROPLASTIC"/>
    <property type="match status" value="1"/>
</dbReference>
<evidence type="ECO:0000256" key="4">
    <source>
        <dbReference type="ARBA" id="ARBA00022679"/>
    </source>
</evidence>
<evidence type="ECO:0000259" key="11">
    <source>
        <dbReference type="Pfam" id="PF08544"/>
    </source>
</evidence>
<keyword evidence="9" id="KW-0414">Isoprene biosynthesis</keyword>
<protein>
    <recommendedName>
        <fullName evidence="3 9">4-diphosphocytidyl-2-C-methyl-D-erythritol kinase</fullName>
        <shortName evidence="9">CMK</shortName>
        <ecNumber evidence="2 9">2.7.1.148</ecNumber>
    </recommendedName>
    <alternativeName>
        <fullName evidence="8 9">4-(cytidine-5'-diphospho)-2-C-methyl-D-erythritol kinase</fullName>
    </alternativeName>
</protein>
<keyword evidence="4 9" id="KW-0808">Transferase</keyword>
<organism evidence="12 13">
    <name type="scientific">Reichenbachiella carrageenanivorans</name>
    <dbReference type="NCBI Taxonomy" id="2979869"/>
    <lineage>
        <taxon>Bacteria</taxon>
        <taxon>Pseudomonadati</taxon>
        <taxon>Bacteroidota</taxon>
        <taxon>Cytophagia</taxon>
        <taxon>Cytophagales</taxon>
        <taxon>Reichenbachiellaceae</taxon>
        <taxon>Reichenbachiella</taxon>
    </lineage>
</organism>
<accession>A0ABY6CZA3</accession>
<evidence type="ECO:0000256" key="9">
    <source>
        <dbReference type="HAMAP-Rule" id="MF_00061"/>
    </source>
</evidence>
<evidence type="ECO:0000256" key="8">
    <source>
        <dbReference type="ARBA" id="ARBA00032554"/>
    </source>
</evidence>
<feature type="active site" evidence="9">
    <location>
        <position position="8"/>
    </location>
</feature>
<comment type="function">
    <text evidence="9">Catalyzes the phosphorylation of the position 2 hydroxy group of 4-diphosphocytidyl-2C-methyl-D-erythritol.</text>
</comment>
<evidence type="ECO:0000256" key="5">
    <source>
        <dbReference type="ARBA" id="ARBA00022741"/>
    </source>
</evidence>
<evidence type="ECO:0000256" key="3">
    <source>
        <dbReference type="ARBA" id="ARBA00017473"/>
    </source>
</evidence>
<dbReference type="SUPFAM" id="SSF55060">
    <property type="entry name" value="GHMP Kinase, C-terminal domain"/>
    <property type="match status" value="1"/>
</dbReference>
<dbReference type="InterPro" id="IPR014721">
    <property type="entry name" value="Ribsml_uS5_D2-typ_fold_subgr"/>
</dbReference>
<comment type="pathway">
    <text evidence="9">Isoprenoid biosynthesis; isopentenyl diphosphate biosynthesis via DXP pathway; isopentenyl diphosphate from 1-deoxy-D-xylulose 5-phosphate: step 3/6.</text>
</comment>
<dbReference type="GO" id="GO:0050515">
    <property type="term" value="F:4-(cytidine 5'-diphospho)-2-C-methyl-D-erythritol kinase activity"/>
    <property type="evidence" value="ECO:0007669"/>
    <property type="project" value="UniProtKB-EC"/>
</dbReference>
<dbReference type="Pfam" id="PF08544">
    <property type="entry name" value="GHMP_kinases_C"/>
    <property type="match status" value="1"/>
</dbReference>
<dbReference type="InterPro" id="IPR020568">
    <property type="entry name" value="Ribosomal_Su5_D2-typ_SF"/>
</dbReference>
<keyword evidence="5 9" id="KW-0547">Nucleotide-binding</keyword>
<dbReference type="InterPro" id="IPR004424">
    <property type="entry name" value="IspE"/>
</dbReference>
<evidence type="ECO:0000256" key="2">
    <source>
        <dbReference type="ARBA" id="ARBA00012052"/>
    </source>
</evidence>
<dbReference type="Proteomes" id="UP001062165">
    <property type="component" value="Chromosome"/>
</dbReference>
<dbReference type="InterPro" id="IPR036554">
    <property type="entry name" value="GHMP_kinase_C_sf"/>
</dbReference>
<gene>
    <name evidence="9 12" type="primary">ispE</name>
    <name evidence="12" type="ORF">N7E81_17980</name>
</gene>
<sequence>MIAFPNAKINIGLNITSKRADGYHNLSSCFLPVDWKDALEIVPADQFEFTSSGLDIPGDSSGNLCVKAYQLLKEKHDIPPVKMHLHKVIPMGAGLGGGSADGAFALKLLNDQFELGLTNTQLEAYAKTLGADCPFFIDNKPKLVTGIGEVMEDVSIDLSDYSIVVVFLGIHVSTKTAFAGITPQEPAYDLKTILQQSPKSWQGTVINDFEETVFAAHPEIQKIKIQLLDLGADYASMTGTGSAVFGVFEIGVNLEDKMGVFDRFKVWIS</sequence>
<feature type="domain" description="GHMP kinase C-terminal" evidence="11">
    <location>
        <begin position="204"/>
        <end position="248"/>
    </location>
</feature>
<feature type="active site" evidence="9">
    <location>
        <position position="132"/>
    </location>
</feature>
<evidence type="ECO:0000256" key="7">
    <source>
        <dbReference type="ARBA" id="ARBA00022840"/>
    </source>
</evidence>
<keyword evidence="6 9" id="KW-0418">Kinase</keyword>
<dbReference type="RefSeq" id="WP_263050989.1">
    <property type="nucleotide sequence ID" value="NZ_CP106735.1"/>
</dbReference>
<feature type="domain" description="GHMP kinase N-terminal" evidence="10">
    <location>
        <begin position="63"/>
        <end position="137"/>
    </location>
</feature>
<dbReference type="InterPro" id="IPR013750">
    <property type="entry name" value="GHMP_kinase_C_dom"/>
</dbReference>
<dbReference type="Pfam" id="PF00288">
    <property type="entry name" value="GHMP_kinases_N"/>
    <property type="match status" value="1"/>
</dbReference>
<evidence type="ECO:0000256" key="6">
    <source>
        <dbReference type="ARBA" id="ARBA00022777"/>
    </source>
</evidence>
<evidence type="ECO:0000256" key="1">
    <source>
        <dbReference type="ARBA" id="ARBA00009684"/>
    </source>
</evidence>
<dbReference type="PANTHER" id="PTHR43527">
    <property type="entry name" value="4-DIPHOSPHOCYTIDYL-2-C-METHYL-D-ERYTHRITOL KINASE, CHLOROPLASTIC"/>
    <property type="match status" value="1"/>
</dbReference>
<name>A0ABY6CZA3_9BACT</name>
<reference evidence="12" key="1">
    <citation type="submission" date="2022-10" db="EMBL/GenBank/DDBJ databases">
        <title>Comparative genomics and taxonomic characterization of three novel marine species of genus Reichenbachiella exhibiting antioxidant and polysaccharide degradation activities.</title>
        <authorList>
            <person name="Muhammad N."/>
            <person name="Lee Y.-J."/>
            <person name="Ko J."/>
            <person name="Kim S.-G."/>
        </authorList>
    </citation>
    <scope>NUCLEOTIDE SEQUENCE</scope>
    <source>
        <strain evidence="12">Wsw4-B4</strain>
    </source>
</reference>
<dbReference type="EC" id="2.7.1.148" evidence="2 9"/>
<dbReference type="Gene3D" id="3.30.70.890">
    <property type="entry name" value="GHMP kinase, C-terminal domain"/>
    <property type="match status" value="1"/>
</dbReference>
<feature type="binding site" evidence="9">
    <location>
        <begin position="90"/>
        <end position="100"/>
    </location>
    <ligand>
        <name>ATP</name>
        <dbReference type="ChEBI" id="CHEBI:30616"/>
    </ligand>
</feature>
<proteinExistence type="inferred from homology"/>
<keyword evidence="7 9" id="KW-0067">ATP-binding</keyword>
<dbReference type="PIRSF" id="PIRSF010376">
    <property type="entry name" value="IspE"/>
    <property type="match status" value="1"/>
</dbReference>
<dbReference type="EMBL" id="CP106735">
    <property type="protein sequence ID" value="UXX79246.1"/>
    <property type="molecule type" value="Genomic_DNA"/>
</dbReference>
<keyword evidence="13" id="KW-1185">Reference proteome</keyword>
<comment type="similarity">
    <text evidence="1 9">Belongs to the GHMP kinase family. IspE subfamily.</text>
</comment>
<dbReference type="NCBIfam" id="TIGR00154">
    <property type="entry name" value="ispE"/>
    <property type="match status" value="1"/>
</dbReference>
<dbReference type="SUPFAM" id="SSF54211">
    <property type="entry name" value="Ribosomal protein S5 domain 2-like"/>
    <property type="match status" value="1"/>
</dbReference>
<evidence type="ECO:0000313" key="12">
    <source>
        <dbReference type="EMBL" id="UXX79246.1"/>
    </source>
</evidence>
<comment type="catalytic activity">
    <reaction evidence="9">
        <text>4-CDP-2-C-methyl-D-erythritol + ATP = 4-CDP-2-C-methyl-D-erythritol 2-phosphate + ADP + H(+)</text>
        <dbReference type="Rhea" id="RHEA:18437"/>
        <dbReference type="ChEBI" id="CHEBI:15378"/>
        <dbReference type="ChEBI" id="CHEBI:30616"/>
        <dbReference type="ChEBI" id="CHEBI:57823"/>
        <dbReference type="ChEBI" id="CHEBI:57919"/>
        <dbReference type="ChEBI" id="CHEBI:456216"/>
        <dbReference type="EC" id="2.7.1.148"/>
    </reaction>
</comment>
<dbReference type="Gene3D" id="3.30.230.10">
    <property type="match status" value="1"/>
</dbReference>
<evidence type="ECO:0000313" key="13">
    <source>
        <dbReference type="Proteomes" id="UP001062165"/>
    </source>
</evidence>
<dbReference type="InterPro" id="IPR006204">
    <property type="entry name" value="GHMP_kinase_N_dom"/>
</dbReference>